<feature type="binding site" evidence="6">
    <location>
        <begin position="11"/>
        <end position="19"/>
    </location>
    <ligand>
        <name>ATP</name>
        <dbReference type="ChEBI" id="CHEBI:30616"/>
    </ligand>
</feature>
<dbReference type="PANTHER" id="PTHR10513:SF35">
    <property type="entry name" value="DEOXYADENOSINE KINASE"/>
    <property type="match status" value="1"/>
</dbReference>
<evidence type="ECO:0000256" key="2">
    <source>
        <dbReference type="ARBA" id="ARBA00022741"/>
    </source>
</evidence>
<reference evidence="9" key="4">
    <citation type="submission" date="2021-02" db="EMBL/GenBank/DDBJ databases">
        <authorList>
            <person name="Vanderplasschen A.F.C."/>
            <person name="Davison A.J."/>
        </authorList>
    </citation>
    <scope>NUCLEOTIDE SEQUENCE</scope>
    <source>
        <strain evidence="9">500138</strain>
        <strain evidence="11">DK-200249</strain>
        <strain evidence="10">DK-2008-50-66-1</strain>
        <strain evidence="12">DK-205223-2</strain>
        <strain evidence="13">DK-206116-1</strain>
        <strain evidence="14">HVA 486123</strain>
        <strain evidence="15">UK N080</strain>
    </source>
</reference>
<accession>D2E8H4</accession>
<reference evidence="8 16" key="1">
    <citation type="journal article" date="2010" name="J. Gen. Virol.">
        <title>Complete genome sequence and taxonomic position of anguillid herpesvirus 1.</title>
        <authorList>
            <person name="van Beurden S.J."/>
            <person name="Bossers A."/>
            <person name="Voorbergen-Laarman M.H."/>
            <person name="Haenen O.L."/>
            <person name="Peters S."/>
            <person name="Abma-Henkens M.H."/>
            <person name="Peeters B.P."/>
            <person name="Rottier P.J."/>
            <person name="Engelsma M.Y."/>
        </authorList>
    </citation>
    <scope>NUCLEOTIDE SEQUENCE [LARGE SCALE GENOMIC DNA]</scope>
    <source>
        <strain evidence="8">500138</strain>
        <strain evidence="16">Isolate Anguilla anguilla/Netherlands/500138/1998</strain>
    </source>
</reference>
<keyword evidence="4 6" id="KW-0067">ATP-binding</keyword>
<dbReference type="EMBL" id="MW580853">
    <property type="protein sequence ID" value="QRM16938.1"/>
    <property type="molecule type" value="Genomic_DNA"/>
</dbReference>
<accession>A0A1J0REF3</accession>
<dbReference type="EC" id="2.7.1.113" evidence="9"/>
<dbReference type="InterPro" id="IPR027417">
    <property type="entry name" value="P-loop_NTPase"/>
</dbReference>
<evidence type="ECO:0000313" key="16">
    <source>
        <dbReference type="Proteomes" id="UP000011239"/>
    </source>
</evidence>
<dbReference type="Proteomes" id="UP000011239">
    <property type="component" value="Segment"/>
</dbReference>
<evidence type="ECO:0000313" key="9">
    <source>
        <dbReference type="EMBL" id="QRM16417.1"/>
    </source>
</evidence>
<dbReference type="EMBL" id="MW580854">
    <property type="protein sequence ID" value="QRM17069.1"/>
    <property type="molecule type" value="Genomic_DNA"/>
</dbReference>
<keyword evidence="9" id="KW-0808">Transferase</keyword>
<dbReference type="InterPro" id="IPR050566">
    <property type="entry name" value="Deoxyribonucleoside_kinase"/>
</dbReference>
<dbReference type="EMBL" id="MW580852">
    <property type="protein sequence ID" value="QRM16808.1"/>
    <property type="molecule type" value="Genomic_DNA"/>
</dbReference>
<dbReference type="EMBL" id="MW580851">
    <property type="protein sequence ID" value="QRM16676.1"/>
    <property type="molecule type" value="Genomic_DNA"/>
</dbReference>
<dbReference type="RefSeq" id="YP_003358262.1">
    <property type="nucleotide sequence ID" value="NC_013668.3"/>
</dbReference>
<dbReference type="SUPFAM" id="SSF52540">
    <property type="entry name" value="P-loop containing nucleoside triphosphate hydrolases"/>
    <property type="match status" value="1"/>
</dbReference>
<dbReference type="EMBL" id="FJ940765">
    <property type="protein sequence ID" value="ADA57886.1"/>
    <property type="molecule type" value="Genomic_DNA"/>
</dbReference>
<feature type="binding site" evidence="6">
    <location>
        <begin position="173"/>
        <end position="177"/>
    </location>
    <ligand>
        <name>ATP</name>
        <dbReference type="ChEBI" id="CHEBI:30616"/>
    </ligand>
</feature>
<evidence type="ECO:0000313" key="13">
    <source>
        <dbReference type="EMBL" id="QRM16938.1"/>
    </source>
</evidence>
<feature type="active site" description="Proton acceptor" evidence="5">
    <location>
        <position position="120"/>
    </location>
</feature>
<organism evidence="9">
    <name type="scientific">Anguillid herpesvirus 1</name>
    <dbReference type="NCBI Taxonomy" id="150286"/>
    <lineage>
        <taxon>Viruses</taxon>
        <taxon>Duplodnaviria</taxon>
        <taxon>Heunggongvirae</taxon>
        <taxon>Peploviricota</taxon>
        <taxon>Herviviricetes</taxon>
        <taxon>Herpesvirales</taxon>
        <taxon>Alloherpesviridae</taxon>
        <taxon>Cyvirus</taxon>
        <taxon>Cyvirus anguillidallo1</taxon>
    </lineage>
</organism>
<gene>
    <name evidence="9" type="primary">ORF123</name>
    <name evidence="8" type="ORF">AngHV1_ORF123</name>
</gene>
<dbReference type="InterPro" id="IPR002624">
    <property type="entry name" value="DCK/DGK"/>
</dbReference>
<dbReference type="GeneID" id="8683555"/>
<evidence type="ECO:0000313" key="11">
    <source>
        <dbReference type="EMBL" id="QRM16676.1"/>
    </source>
</evidence>
<dbReference type="Pfam" id="PF01712">
    <property type="entry name" value="dNK"/>
    <property type="match status" value="1"/>
</dbReference>
<dbReference type="Gene3D" id="3.40.50.300">
    <property type="entry name" value="P-loop containing nucleotide triphosphate hydrolases"/>
    <property type="match status" value="1"/>
</dbReference>
<evidence type="ECO:0000313" key="14">
    <source>
        <dbReference type="EMBL" id="QRM17069.1"/>
    </source>
</evidence>
<keyword evidence="3 9" id="KW-0418">Kinase</keyword>
<evidence type="ECO:0000313" key="15">
    <source>
        <dbReference type="EMBL" id="QRM17199.1"/>
    </source>
</evidence>
<name>A0A1J0REF3_9VIRU</name>
<evidence type="ECO:0000256" key="1">
    <source>
        <dbReference type="ARBA" id="ARBA00022634"/>
    </source>
</evidence>
<dbReference type="EMBL" id="MW580850">
    <property type="protein sequence ID" value="QRM16544.1"/>
    <property type="molecule type" value="Genomic_DNA"/>
</dbReference>
<evidence type="ECO:0000313" key="8">
    <source>
        <dbReference type="EMBL" id="ADA57886.1"/>
    </source>
</evidence>
<keyword evidence="16" id="KW-1185">Reference proteome</keyword>
<dbReference type="InterPro" id="IPR031314">
    <property type="entry name" value="DNK_dom"/>
</dbReference>
<protein>
    <submittedName>
        <fullName evidence="9">Deoxyguanosine kinase 2</fullName>
        <ecNumber evidence="9">2.7.1.113</ecNumber>
    </submittedName>
</protein>
<evidence type="ECO:0000256" key="6">
    <source>
        <dbReference type="PIRSR" id="PIRSR000705-3"/>
    </source>
</evidence>
<keyword evidence="2 6" id="KW-0547">Nucleotide-binding</keyword>
<dbReference type="KEGG" id="vg:8683555"/>
<dbReference type="EMBL" id="MW580855">
    <property type="protein sequence ID" value="QRM17199.1"/>
    <property type="molecule type" value="Genomic_DNA"/>
</dbReference>
<evidence type="ECO:0000313" key="12">
    <source>
        <dbReference type="EMBL" id="QRM16808.1"/>
    </source>
</evidence>
<dbReference type="PIRSF" id="PIRSF000705">
    <property type="entry name" value="DNK"/>
    <property type="match status" value="1"/>
</dbReference>
<evidence type="ECO:0000256" key="3">
    <source>
        <dbReference type="ARBA" id="ARBA00022777"/>
    </source>
</evidence>
<reference evidence="8" key="2">
    <citation type="submission" date="2012-05" db="EMBL/GenBank/DDBJ databases">
        <authorList>
            <person name="van Beurden S.J."/>
            <person name="Gatherer D."/>
            <person name="Tuzi K."/>
            <person name="Herzyk P."/>
            <person name="Galbraith J."/>
            <person name="Peeters B.P.H."/>
            <person name="Rottier P.J.M."/>
            <person name="Engelsma M.Y."/>
            <person name="Davison A.J."/>
        </authorList>
    </citation>
    <scope>NUCLEOTIDE SEQUENCE</scope>
    <source>
        <strain evidence="8">500138</strain>
    </source>
</reference>
<evidence type="ECO:0000259" key="7">
    <source>
        <dbReference type="Pfam" id="PF01712"/>
    </source>
</evidence>
<feature type="domain" description="Deoxynucleoside kinase" evidence="7">
    <location>
        <begin position="7"/>
        <end position="210"/>
    </location>
</feature>
<dbReference type="EMBL" id="MW580849">
    <property type="protein sequence ID" value="QRM16417.1"/>
    <property type="molecule type" value="Genomic_DNA"/>
</dbReference>
<reference evidence="9" key="3">
    <citation type="journal article" date="2021" name="Microorganisms">
        <title>Genomes of Anguillid Herpesvirus 1 Strains Reveal Evolutionary Disparities and Low Genetic Diversity in the Genus Cyprinivirus.</title>
        <authorList>
            <person name="Donohoe O."/>
            <person name="Zhang H."/>
            <person name="Delrez N."/>
            <person name="Gao Y."/>
            <person name="Suarez N.M."/>
            <person name="Davison A.J."/>
            <person name="Vanderplasschen A."/>
        </authorList>
    </citation>
    <scope>NUCLEOTIDE SEQUENCE</scope>
    <source>
        <strain evidence="9">500138</strain>
        <strain evidence="11">DK-200249</strain>
        <strain evidence="10">DK-2008-50-66-1</strain>
        <strain evidence="12">DK-205223-2</strain>
        <strain evidence="13">DK-206116-1</strain>
        <strain evidence="14">HVA 486123</strain>
        <strain evidence="15">UK N080</strain>
    </source>
</reference>
<evidence type="ECO:0000256" key="5">
    <source>
        <dbReference type="PIRSR" id="PIRSR000705-1"/>
    </source>
</evidence>
<dbReference type="GO" id="GO:0004138">
    <property type="term" value="F:deoxyguanosine kinase activity"/>
    <property type="evidence" value="ECO:0007669"/>
    <property type="project" value="UniProtKB-EC"/>
</dbReference>
<proteinExistence type="predicted"/>
<evidence type="ECO:0000256" key="4">
    <source>
        <dbReference type="ARBA" id="ARBA00022840"/>
    </source>
</evidence>
<dbReference type="GO" id="GO:0005524">
    <property type="term" value="F:ATP binding"/>
    <property type="evidence" value="ECO:0007669"/>
    <property type="project" value="UniProtKB-KW"/>
</dbReference>
<sequence length="263" mass="30113">MAHRLFISVEGGIGIGKSTFVNELVRVVERLRGLDVPTNEYDNTPRTVKTALNVKEGHKPLVMAAIPEPVNLWRNFFGHNVLEEYLKDQDEHTFPFSTLVTMTMFNLHSQHTDARIIFSERCPYSNLQVFSKRDVVGMGQYRRRLAQYTMDTLGMKPDCYVYMKADPELIQDRIKKRGRPEEAGIDLEAIKSIHELHERWLIPATPESATSEAGVRRDDVLVINCNGDVAEVMKNIPAVLEFIRDKARTKLRLEKEGPQGPFF</sequence>
<keyword evidence="1" id="KW-0237">DNA synthesis</keyword>
<evidence type="ECO:0000313" key="10">
    <source>
        <dbReference type="EMBL" id="QRM16544.1"/>
    </source>
</evidence>
<dbReference type="GO" id="GO:0071897">
    <property type="term" value="P:DNA biosynthetic process"/>
    <property type="evidence" value="ECO:0007669"/>
    <property type="project" value="UniProtKB-KW"/>
</dbReference>
<dbReference type="PANTHER" id="PTHR10513">
    <property type="entry name" value="DEOXYNUCLEOSIDE KINASE"/>
    <property type="match status" value="1"/>
</dbReference>
<dbReference type="OrthoDB" id="18723at10239"/>